<dbReference type="Gene3D" id="1.10.287.80">
    <property type="entry name" value="ATP synthase, gamma subunit, helix hairpin domain"/>
    <property type="match status" value="2"/>
</dbReference>
<keyword evidence="8 10" id="KW-0139">CF(1)</keyword>
<dbReference type="Pfam" id="PF00231">
    <property type="entry name" value="ATP-synt"/>
    <property type="match status" value="1"/>
</dbReference>
<comment type="similarity">
    <text evidence="3 10">Belongs to the ATPase gamma chain family.</text>
</comment>
<evidence type="ECO:0000313" key="11">
    <source>
        <dbReference type="EMBL" id="TWT89936.1"/>
    </source>
</evidence>
<dbReference type="CDD" id="cd12151">
    <property type="entry name" value="F1-ATPase_gamma"/>
    <property type="match status" value="1"/>
</dbReference>
<evidence type="ECO:0000256" key="1">
    <source>
        <dbReference type="ARBA" id="ARBA00003456"/>
    </source>
</evidence>
<evidence type="ECO:0000256" key="4">
    <source>
        <dbReference type="ARBA" id="ARBA00022448"/>
    </source>
</evidence>
<evidence type="ECO:0000256" key="5">
    <source>
        <dbReference type="ARBA" id="ARBA00022781"/>
    </source>
</evidence>
<dbReference type="PANTHER" id="PTHR11693">
    <property type="entry name" value="ATP SYNTHASE GAMMA CHAIN"/>
    <property type="match status" value="1"/>
</dbReference>
<dbReference type="GO" id="GO:0042777">
    <property type="term" value="P:proton motive force-driven plasma membrane ATP synthesis"/>
    <property type="evidence" value="ECO:0007669"/>
    <property type="project" value="UniProtKB-UniRule"/>
</dbReference>
<dbReference type="GO" id="GO:0045259">
    <property type="term" value="C:proton-transporting ATP synthase complex"/>
    <property type="evidence" value="ECO:0007669"/>
    <property type="project" value="UniProtKB-KW"/>
</dbReference>
<keyword evidence="12" id="KW-1185">Reference proteome</keyword>
<dbReference type="Gene3D" id="3.40.1380.10">
    <property type="match status" value="1"/>
</dbReference>
<evidence type="ECO:0000256" key="3">
    <source>
        <dbReference type="ARBA" id="ARBA00007681"/>
    </source>
</evidence>
<keyword evidence="10" id="KW-1003">Cell membrane</keyword>
<dbReference type="GO" id="GO:0005886">
    <property type="term" value="C:plasma membrane"/>
    <property type="evidence" value="ECO:0007669"/>
    <property type="project" value="UniProtKB-SubCell"/>
</dbReference>
<evidence type="ECO:0000256" key="9">
    <source>
        <dbReference type="ARBA" id="ARBA00023310"/>
    </source>
</evidence>
<dbReference type="RefSeq" id="WP_146396061.1">
    <property type="nucleotide sequence ID" value="NZ_SJPQ01000001.1"/>
</dbReference>
<evidence type="ECO:0000256" key="7">
    <source>
        <dbReference type="ARBA" id="ARBA00023136"/>
    </source>
</evidence>
<evidence type="ECO:0000256" key="8">
    <source>
        <dbReference type="ARBA" id="ARBA00023196"/>
    </source>
</evidence>
<dbReference type="InterPro" id="IPR035968">
    <property type="entry name" value="ATP_synth_F1_ATPase_gsu"/>
</dbReference>
<evidence type="ECO:0000256" key="6">
    <source>
        <dbReference type="ARBA" id="ARBA00023065"/>
    </source>
</evidence>
<comment type="subunit">
    <text evidence="10">F-type ATPases have 2 components, CF(1) - the catalytic core - and CF(0) - the membrane proton channel. CF(1) has five subunits: alpha(3), beta(3), gamma(1), delta(1), epsilon(1). CF(0) has three main subunits: a, b and c.</text>
</comment>
<keyword evidence="5 10" id="KW-0375">Hydrogen ion transport</keyword>
<dbReference type="SUPFAM" id="SSF52943">
    <property type="entry name" value="ATP synthase (F1-ATPase), gamma subunit"/>
    <property type="match status" value="1"/>
</dbReference>
<dbReference type="PRINTS" id="PR00126">
    <property type="entry name" value="ATPASEGAMMA"/>
</dbReference>
<dbReference type="PANTHER" id="PTHR11693:SF22">
    <property type="entry name" value="ATP SYNTHASE SUBUNIT GAMMA, MITOCHONDRIAL"/>
    <property type="match status" value="1"/>
</dbReference>
<gene>
    <name evidence="10 11" type="primary">atpG</name>
    <name evidence="11" type="ORF">Mal64_03180</name>
</gene>
<dbReference type="NCBIfam" id="TIGR01146">
    <property type="entry name" value="ATPsyn_F1gamma"/>
    <property type="match status" value="1"/>
</dbReference>
<accession>A0A5C5ZRR5</accession>
<dbReference type="OrthoDB" id="9812769at2"/>
<evidence type="ECO:0000256" key="10">
    <source>
        <dbReference type="HAMAP-Rule" id="MF_00815"/>
    </source>
</evidence>
<keyword evidence="6 10" id="KW-0406">Ion transport</keyword>
<protein>
    <recommendedName>
        <fullName evidence="10">ATP synthase gamma chain</fullName>
    </recommendedName>
    <alternativeName>
        <fullName evidence="10">ATP synthase F1 sector gamma subunit</fullName>
    </alternativeName>
    <alternativeName>
        <fullName evidence="10">F-ATPase gamma subunit</fullName>
    </alternativeName>
</protein>
<organism evidence="11 12">
    <name type="scientific">Pseudobythopirellula maris</name>
    <dbReference type="NCBI Taxonomy" id="2527991"/>
    <lineage>
        <taxon>Bacteria</taxon>
        <taxon>Pseudomonadati</taxon>
        <taxon>Planctomycetota</taxon>
        <taxon>Planctomycetia</taxon>
        <taxon>Pirellulales</taxon>
        <taxon>Lacipirellulaceae</taxon>
        <taxon>Pseudobythopirellula</taxon>
    </lineage>
</organism>
<dbReference type="GO" id="GO:0046933">
    <property type="term" value="F:proton-transporting ATP synthase activity, rotational mechanism"/>
    <property type="evidence" value="ECO:0007669"/>
    <property type="project" value="UniProtKB-UniRule"/>
</dbReference>
<comment type="function">
    <text evidence="1 10">Produces ATP from ADP in the presence of a proton gradient across the membrane. The gamma chain is believed to be important in regulating ATPase activity and the flow of protons through the CF(0) complex.</text>
</comment>
<comment type="subcellular location">
    <subcellularLocation>
        <location evidence="10">Cell membrane</location>
        <topology evidence="10">Peripheral membrane protein</topology>
    </subcellularLocation>
    <subcellularLocation>
        <location evidence="2">Membrane</location>
        <topology evidence="2">Peripheral membrane protein</topology>
    </subcellularLocation>
</comment>
<sequence length="294" mass="32617">MANPRALDKRRKSVRNMRKITRTMELIATARFKQAMDRASAATSYTNQVSKLVSDLAGAGLEVSHPLLEGREETKRAKLLVLTANRGFCGGFVGNLVRAGVKRWADLQEVTPELTLEVSGKKGIGMFKSRGHSPDVEYMQFEDKPRYDQVEEIASRYLEEYITGKIDRLDVVYTRFESIARQSVAIETLLPLGSLAVAETADPAEQGANTSYEFLPSPESILEEVVPTSFKVKLFKCFLDSAVSEQIARMVAMKGATENAGDLIKQLSMQYNRARQGRITNELMDLIGGVEAIS</sequence>
<comment type="caution">
    <text evidence="11">The sequence shown here is derived from an EMBL/GenBank/DDBJ whole genome shotgun (WGS) entry which is preliminary data.</text>
</comment>
<evidence type="ECO:0000256" key="2">
    <source>
        <dbReference type="ARBA" id="ARBA00004170"/>
    </source>
</evidence>
<keyword evidence="9 10" id="KW-0066">ATP synthesis</keyword>
<dbReference type="EMBL" id="SJPQ01000001">
    <property type="protein sequence ID" value="TWT89936.1"/>
    <property type="molecule type" value="Genomic_DNA"/>
</dbReference>
<dbReference type="InterPro" id="IPR000131">
    <property type="entry name" value="ATP_synth_F1_gsu"/>
</dbReference>
<evidence type="ECO:0000313" key="12">
    <source>
        <dbReference type="Proteomes" id="UP000315440"/>
    </source>
</evidence>
<proteinExistence type="inferred from homology"/>
<keyword evidence="7 10" id="KW-0472">Membrane</keyword>
<dbReference type="AlphaFoldDB" id="A0A5C5ZRR5"/>
<keyword evidence="4 10" id="KW-0813">Transport</keyword>
<dbReference type="GO" id="GO:0005524">
    <property type="term" value="F:ATP binding"/>
    <property type="evidence" value="ECO:0007669"/>
    <property type="project" value="UniProtKB-UniRule"/>
</dbReference>
<dbReference type="HAMAP" id="MF_00815">
    <property type="entry name" value="ATP_synth_gamma_bact"/>
    <property type="match status" value="1"/>
</dbReference>
<name>A0A5C5ZRR5_9BACT</name>
<reference evidence="11 12" key="1">
    <citation type="submission" date="2019-02" db="EMBL/GenBank/DDBJ databases">
        <title>Deep-cultivation of Planctomycetes and their phenomic and genomic characterization uncovers novel biology.</title>
        <authorList>
            <person name="Wiegand S."/>
            <person name="Jogler M."/>
            <person name="Boedeker C."/>
            <person name="Pinto D."/>
            <person name="Vollmers J."/>
            <person name="Rivas-Marin E."/>
            <person name="Kohn T."/>
            <person name="Peeters S.H."/>
            <person name="Heuer A."/>
            <person name="Rast P."/>
            <person name="Oberbeckmann S."/>
            <person name="Bunk B."/>
            <person name="Jeske O."/>
            <person name="Meyerdierks A."/>
            <person name="Storesund J.E."/>
            <person name="Kallscheuer N."/>
            <person name="Luecker S."/>
            <person name="Lage O.M."/>
            <person name="Pohl T."/>
            <person name="Merkel B.J."/>
            <person name="Hornburger P."/>
            <person name="Mueller R.-W."/>
            <person name="Bruemmer F."/>
            <person name="Labrenz M."/>
            <person name="Spormann A.M."/>
            <person name="Op Den Camp H."/>
            <person name="Overmann J."/>
            <person name="Amann R."/>
            <person name="Jetten M.S.M."/>
            <person name="Mascher T."/>
            <person name="Medema M.H."/>
            <person name="Devos D.P."/>
            <person name="Kaster A.-K."/>
            <person name="Ovreas L."/>
            <person name="Rohde M."/>
            <person name="Galperin M.Y."/>
            <person name="Jogler C."/>
        </authorList>
    </citation>
    <scope>NUCLEOTIDE SEQUENCE [LARGE SCALE GENOMIC DNA]</scope>
    <source>
        <strain evidence="11 12">Mal64</strain>
    </source>
</reference>
<dbReference type="Proteomes" id="UP000315440">
    <property type="component" value="Unassembled WGS sequence"/>
</dbReference>